<keyword evidence="2 4" id="KW-0444">Lipid biosynthesis</keyword>
<feature type="domain" description="Fatty acyl-CoA reductase C-terminal" evidence="5">
    <location>
        <begin position="177"/>
        <end position="269"/>
    </location>
</feature>
<keyword evidence="4" id="KW-0812">Transmembrane</keyword>
<evidence type="ECO:0000256" key="4">
    <source>
        <dbReference type="RuleBase" id="RU363097"/>
    </source>
</evidence>
<dbReference type="RefSeq" id="XP_025416869.1">
    <property type="nucleotide sequence ID" value="XM_025561084.1"/>
</dbReference>
<feature type="transmembrane region" description="Helical" evidence="4">
    <location>
        <begin position="284"/>
        <end position="307"/>
    </location>
</feature>
<organism evidence="7 8">
    <name type="scientific">Sipha flava</name>
    <name type="common">yellow sugarcane aphid</name>
    <dbReference type="NCBI Taxonomy" id="143950"/>
    <lineage>
        <taxon>Eukaryota</taxon>
        <taxon>Metazoa</taxon>
        <taxon>Ecdysozoa</taxon>
        <taxon>Arthropoda</taxon>
        <taxon>Hexapoda</taxon>
        <taxon>Insecta</taxon>
        <taxon>Pterygota</taxon>
        <taxon>Neoptera</taxon>
        <taxon>Paraneoptera</taxon>
        <taxon>Hemiptera</taxon>
        <taxon>Sternorrhyncha</taxon>
        <taxon>Aphidomorpha</taxon>
        <taxon>Aphidoidea</taxon>
        <taxon>Aphididae</taxon>
        <taxon>Sipha</taxon>
    </lineage>
</organism>
<dbReference type="OrthoDB" id="429813at2759"/>
<feature type="non-terminal residue" evidence="8">
    <location>
        <position position="1"/>
    </location>
</feature>
<evidence type="ECO:0000313" key="8">
    <source>
        <dbReference type="RefSeq" id="XP_025416869.1"/>
    </source>
</evidence>
<keyword evidence="4" id="KW-0472">Membrane</keyword>
<keyword evidence="4" id="KW-1133">Transmembrane helix</keyword>
<dbReference type="GO" id="GO:0035336">
    <property type="term" value="P:long-chain fatty-acyl-CoA metabolic process"/>
    <property type="evidence" value="ECO:0007669"/>
    <property type="project" value="TreeGrafter"/>
</dbReference>
<feature type="domain" description="Thioester reductase (TE)" evidence="6">
    <location>
        <begin position="6"/>
        <end position="99"/>
    </location>
</feature>
<dbReference type="SUPFAM" id="SSF51735">
    <property type="entry name" value="NAD(P)-binding Rossmann-fold domains"/>
    <property type="match status" value="1"/>
</dbReference>
<comment type="function">
    <text evidence="4">Catalyzes the reduction of fatty acyl-CoA to fatty alcohols.</text>
</comment>
<evidence type="ECO:0000256" key="2">
    <source>
        <dbReference type="ARBA" id="ARBA00022516"/>
    </source>
</evidence>
<keyword evidence="4" id="KW-0521">NADP</keyword>
<dbReference type="InterPro" id="IPR013120">
    <property type="entry name" value="FAR_NAD-bd"/>
</dbReference>
<name>A0A8B8G0V8_9HEMI</name>
<keyword evidence="3 4" id="KW-0443">Lipid metabolism</keyword>
<dbReference type="PANTHER" id="PTHR11011:SF60">
    <property type="entry name" value="FATTY ACYL-COA REDUCTASE-RELATED"/>
    <property type="match status" value="1"/>
</dbReference>
<keyword evidence="7" id="KW-1185">Reference proteome</keyword>
<evidence type="ECO:0000256" key="3">
    <source>
        <dbReference type="ARBA" id="ARBA00023098"/>
    </source>
</evidence>
<comment type="similarity">
    <text evidence="1 4">Belongs to the fatty acyl-CoA reductase family.</text>
</comment>
<reference evidence="8" key="1">
    <citation type="submission" date="2025-08" db="UniProtKB">
        <authorList>
            <consortium name="RefSeq"/>
        </authorList>
    </citation>
    <scope>IDENTIFICATION</scope>
    <source>
        <tissue evidence="8">Whole body</tissue>
    </source>
</reference>
<gene>
    <name evidence="8" type="primary">LOC112688069</name>
</gene>
<evidence type="ECO:0000259" key="5">
    <source>
        <dbReference type="Pfam" id="PF03015"/>
    </source>
</evidence>
<dbReference type="GO" id="GO:0102965">
    <property type="term" value="F:alcohol-forming long-chain fatty acyl-CoA reductase activity"/>
    <property type="evidence" value="ECO:0007669"/>
    <property type="project" value="UniProtKB-EC"/>
</dbReference>
<proteinExistence type="inferred from homology"/>
<dbReference type="PANTHER" id="PTHR11011">
    <property type="entry name" value="MALE STERILITY PROTEIN 2-RELATED"/>
    <property type="match status" value="1"/>
</dbReference>
<comment type="catalytic activity">
    <reaction evidence="4">
        <text>a long-chain fatty acyl-CoA + 2 NADPH + 2 H(+) = a long-chain primary fatty alcohol + 2 NADP(+) + CoA</text>
        <dbReference type="Rhea" id="RHEA:52716"/>
        <dbReference type="ChEBI" id="CHEBI:15378"/>
        <dbReference type="ChEBI" id="CHEBI:57287"/>
        <dbReference type="ChEBI" id="CHEBI:57783"/>
        <dbReference type="ChEBI" id="CHEBI:58349"/>
        <dbReference type="ChEBI" id="CHEBI:77396"/>
        <dbReference type="ChEBI" id="CHEBI:83139"/>
        <dbReference type="EC" id="1.2.1.84"/>
    </reaction>
</comment>
<dbReference type="CDD" id="cd09071">
    <property type="entry name" value="FAR_C"/>
    <property type="match status" value="1"/>
</dbReference>
<keyword evidence="4" id="KW-0560">Oxidoreductase</keyword>
<dbReference type="InterPro" id="IPR033640">
    <property type="entry name" value="FAR_C"/>
</dbReference>
<dbReference type="Gene3D" id="3.40.50.720">
    <property type="entry name" value="NAD(P)-binding Rossmann-like Domain"/>
    <property type="match status" value="1"/>
</dbReference>
<protein>
    <recommendedName>
        <fullName evidence="4">Fatty acyl-CoA reductase</fullName>
        <ecNumber evidence="4">1.2.1.84</ecNumber>
    </recommendedName>
</protein>
<dbReference type="GO" id="GO:0005777">
    <property type="term" value="C:peroxisome"/>
    <property type="evidence" value="ECO:0007669"/>
    <property type="project" value="TreeGrafter"/>
</dbReference>
<dbReference type="GO" id="GO:0080019">
    <property type="term" value="F:alcohol-forming very long-chain fatty acyl-CoA reductase activity"/>
    <property type="evidence" value="ECO:0007669"/>
    <property type="project" value="InterPro"/>
</dbReference>
<evidence type="ECO:0000313" key="7">
    <source>
        <dbReference type="Proteomes" id="UP000694846"/>
    </source>
</evidence>
<accession>A0A8B8G0V8</accession>
<dbReference type="EC" id="1.2.1.84" evidence="4"/>
<dbReference type="Pfam" id="PF07993">
    <property type="entry name" value="NAD_binding_4"/>
    <property type="match status" value="1"/>
</dbReference>
<dbReference type="Proteomes" id="UP000694846">
    <property type="component" value="Unplaced"/>
</dbReference>
<dbReference type="InterPro" id="IPR026055">
    <property type="entry name" value="FAR"/>
</dbReference>
<dbReference type="GeneID" id="112688069"/>
<sequence>MISSDKLPSNIVGSWPNTYTFTKSIVENSIATNYGHLPISIFRPSIIGCSASEPEPGWTDNKNGATGMLTSLITGILRILKIDTSKITDIIPVDYTANALISVMWDTVKRYQDPNAFNQEPKIYNYVSSPDSSLTCNMLLNGFAEAYERHPPLISMWYNMCIYSNNFWMNMILRFLLHRIPAALIDIYLMICGKKPRWLSFYKKLEYLVDILNVFLTREWKFDNSNTRKLWSSLSTDDRKTFYFSFEGFNWNSYITSYFYGIRKHILKEDLNNNKMALARNRRLFWFHHLTIVLIICFVFQICRILMKL</sequence>
<dbReference type="Pfam" id="PF03015">
    <property type="entry name" value="Sterile"/>
    <property type="match status" value="1"/>
</dbReference>
<dbReference type="AlphaFoldDB" id="A0A8B8G0V8"/>
<evidence type="ECO:0000256" key="1">
    <source>
        <dbReference type="ARBA" id="ARBA00005928"/>
    </source>
</evidence>
<evidence type="ECO:0000259" key="6">
    <source>
        <dbReference type="Pfam" id="PF07993"/>
    </source>
</evidence>
<dbReference type="InterPro" id="IPR036291">
    <property type="entry name" value="NAD(P)-bd_dom_sf"/>
</dbReference>